<name>A0A6S7JRV2_PARCT</name>
<dbReference type="EMBL" id="CACRXK020018738">
    <property type="protein sequence ID" value="CAB4032834.1"/>
    <property type="molecule type" value="Genomic_DNA"/>
</dbReference>
<feature type="domain" description="Transposable element P transposase-like RNase H" evidence="1">
    <location>
        <begin position="362"/>
        <end position="458"/>
    </location>
</feature>
<keyword evidence="3" id="KW-1185">Reference proteome</keyword>
<proteinExistence type="predicted"/>
<dbReference type="OrthoDB" id="5972980at2759"/>
<comment type="caution">
    <text evidence="2">The sequence shown here is derived from an EMBL/GenBank/DDBJ whole genome shotgun (WGS) entry which is preliminary data.</text>
</comment>
<reference evidence="2" key="1">
    <citation type="submission" date="2020-04" db="EMBL/GenBank/DDBJ databases">
        <authorList>
            <person name="Alioto T."/>
            <person name="Alioto T."/>
            <person name="Gomez Garrido J."/>
        </authorList>
    </citation>
    <scope>NUCLEOTIDE SEQUENCE</scope>
    <source>
        <strain evidence="2">A484AB</strain>
    </source>
</reference>
<dbReference type="Proteomes" id="UP001152795">
    <property type="component" value="Unassembled WGS sequence"/>
</dbReference>
<accession>A0A6S7JRV2</accession>
<gene>
    <name evidence="2" type="ORF">PACLA_8A015451</name>
</gene>
<evidence type="ECO:0000313" key="3">
    <source>
        <dbReference type="Proteomes" id="UP001152795"/>
    </source>
</evidence>
<protein>
    <recommendedName>
        <fullName evidence="1">Transposable element P transposase-like RNase H domain-containing protein</fullName>
    </recommendedName>
</protein>
<evidence type="ECO:0000259" key="1">
    <source>
        <dbReference type="Pfam" id="PF21787"/>
    </source>
</evidence>
<feature type="non-terminal residue" evidence="2">
    <location>
        <position position="1"/>
    </location>
</feature>
<dbReference type="Pfam" id="PF21787">
    <property type="entry name" value="TNP-like_RNaseH_N"/>
    <property type="match status" value="1"/>
</dbReference>
<sequence length="660" mass="74816">PDKPNSRKILQTGSIPTENLLLRSHETKKTPHRVIEKKASRQELQEDIPSSSHSYLEPGLCSDDLINQLDNDTLLEWKSKVCDDGNVNFFLTDNVHGVAKYTVVVDSCSMEFTAYAFSWLIPDDHNTYNEHKRSIKSGEQFREVLSTVEKSKLCEVIGHSVPKKPSPKQFEATVFFRSPNCDVIIERSELCDPCSTITKQLKKTNKKRAKTSPAKSKAPLSACGPDKLRATVVAARSKCKLLEGELQELQKKITSQSVCIDKTLEEDILKIMDGQNLDSTPHMKFFWQEQMKLLQSSSCGRRYHPQIIRFALSVHGKSPSAYRELRESGALVLPSERVLRDYKNYFSPKAGLNAENVESLRNKHSGDLIGFIDLGDPMTNYACLDKEDSVATHALAFLVRGLATDMKHIIAYYFTGNVTSYQLMPIFWKVVSTLELSLDLWVIGLVNDGASPNRKLFNFHSTLAGEDECDVVYKTLNLFAPSRFVYFFADSPHLLKTARNCLYNSGSGSHSRYMWNNGKYLPFSHIADLFSQDQAVELHVLPKLTLDHITLTSYSKMKYLESWKASTHEREGDFSDDARGKMFLSMQTYEGLKISVFSHVEAIKFLLKNGFNAYEFGYNDLTIAAQRDIAPVVRGDVGGRYEKKKWFAVSDEPVQKRKKK</sequence>
<organism evidence="2 3">
    <name type="scientific">Paramuricea clavata</name>
    <name type="common">Red gorgonian</name>
    <name type="synonym">Violescent sea-whip</name>
    <dbReference type="NCBI Taxonomy" id="317549"/>
    <lineage>
        <taxon>Eukaryota</taxon>
        <taxon>Metazoa</taxon>
        <taxon>Cnidaria</taxon>
        <taxon>Anthozoa</taxon>
        <taxon>Octocorallia</taxon>
        <taxon>Malacalcyonacea</taxon>
        <taxon>Plexauridae</taxon>
        <taxon>Paramuricea</taxon>
    </lineage>
</organism>
<dbReference type="InterPro" id="IPR048365">
    <property type="entry name" value="TNP-like_RNaseH_N"/>
</dbReference>
<dbReference type="AlphaFoldDB" id="A0A6S7JRV2"/>
<evidence type="ECO:0000313" key="2">
    <source>
        <dbReference type="EMBL" id="CAB4032834.1"/>
    </source>
</evidence>